<evidence type="ECO:0000259" key="1">
    <source>
        <dbReference type="Pfam" id="PF04471"/>
    </source>
</evidence>
<proteinExistence type="predicted"/>
<protein>
    <submittedName>
        <fullName evidence="2">Restriction endonuclease</fullName>
    </submittedName>
</protein>
<keyword evidence="2" id="KW-0255">Endonuclease</keyword>
<dbReference type="SUPFAM" id="SSF52980">
    <property type="entry name" value="Restriction endonuclease-like"/>
    <property type="match status" value="1"/>
</dbReference>
<dbReference type="InterPro" id="IPR011856">
    <property type="entry name" value="tRNA_endonuc-like_dom_sf"/>
</dbReference>
<name>A0A1X7LWU9_9BACL</name>
<dbReference type="Pfam" id="PF04471">
    <property type="entry name" value="Mrr_cat"/>
    <property type="match status" value="1"/>
</dbReference>
<dbReference type="GO" id="GO:0003677">
    <property type="term" value="F:DNA binding"/>
    <property type="evidence" value="ECO:0007669"/>
    <property type="project" value="InterPro"/>
</dbReference>
<keyword evidence="3" id="KW-1185">Reference proteome</keyword>
<reference evidence="2 3" key="1">
    <citation type="submission" date="2017-04" db="EMBL/GenBank/DDBJ databases">
        <authorList>
            <person name="Afonso C.L."/>
            <person name="Miller P.J."/>
            <person name="Scott M.A."/>
            <person name="Spackman E."/>
            <person name="Goraichik I."/>
            <person name="Dimitrov K.M."/>
            <person name="Suarez D.L."/>
            <person name="Swayne D.E."/>
        </authorList>
    </citation>
    <scope>NUCLEOTIDE SEQUENCE [LARGE SCALE GENOMIC DNA]</scope>
    <source>
        <strain evidence="2 3">11</strain>
    </source>
</reference>
<evidence type="ECO:0000313" key="2">
    <source>
        <dbReference type="EMBL" id="SMG57762.1"/>
    </source>
</evidence>
<dbReference type="Proteomes" id="UP000193834">
    <property type="component" value="Unassembled WGS sequence"/>
</dbReference>
<dbReference type="GO" id="GO:0004519">
    <property type="term" value="F:endonuclease activity"/>
    <property type="evidence" value="ECO:0007669"/>
    <property type="project" value="UniProtKB-KW"/>
</dbReference>
<dbReference type="EMBL" id="FXAZ01000008">
    <property type="protein sequence ID" value="SMG57762.1"/>
    <property type="molecule type" value="Genomic_DNA"/>
</dbReference>
<accession>A0A1X7LWU9</accession>
<dbReference type="GO" id="GO:0009307">
    <property type="term" value="P:DNA restriction-modification system"/>
    <property type="evidence" value="ECO:0007669"/>
    <property type="project" value="InterPro"/>
</dbReference>
<evidence type="ECO:0000313" key="3">
    <source>
        <dbReference type="Proteomes" id="UP000193834"/>
    </source>
</evidence>
<keyword evidence="2" id="KW-0540">Nuclease</keyword>
<dbReference type="InterPro" id="IPR007560">
    <property type="entry name" value="Restrct_endonuc_IV_Mrr"/>
</dbReference>
<dbReference type="AlphaFoldDB" id="A0A1X7LWU9"/>
<sequence>MIEQILPEYYQYAIDLGYSVATEELSFELEDGEKLDVTRLFMNTSPPSPIGLRSDILKVEPYWNSFWGYIRTSSWAFDGERSDLHDLISSIVAITLRATNNISTSLLTQEHPLTHLYGIDMSNEIHSRLISFERHNLMNFQLSEETEFITGRIIHSSFLSAFIMDTVLSYTEPHIPDFKSYHEKAKKIATYLDGEYNHEKHNFMARNKPFWAWFRSFESKISVFELGSKVLDKLKHLFSKSYIPTNLEGVTKKIIITDKLGNAVNRKRYDKGLELLEFLESNYEQVKIVPIEDRFFILGREHLISIDDDCGEKSFKDEVKAVRNRNDMERSVLFPVTQFVWQEKINGERFEKLIRDIFVVDPSVRWIKRVGSGTQGDGGKDLEMEMVFKKQILIDSNEPPYEIKKILVQCKAYQSNVNKSNVQDIRDTIDMHGADGYHLVVSSQITRQLHEYLRNLRDRGMLIDWWNREDIEDRLRMHPEIVGRYPDIVQ</sequence>
<organism evidence="2 3">
    <name type="scientific">Paenibacillus aquistagni</name>
    <dbReference type="NCBI Taxonomy" id="1852522"/>
    <lineage>
        <taxon>Bacteria</taxon>
        <taxon>Bacillati</taxon>
        <taxon>Bacillota</taxon>
        <taxon>Bacilli</taxon>
        <taxon>Bacillales</taxon>
        <taxon>Paenibacillaceae</taxon>
        <taxon>Paenibacillus</taxon>
    </lineage>
</organism>
<keyword evidence="2" id="KW-0378">Hydrolase</keyword>
<dbReference type="RefSeq" id="WP_176229002.1">
    <property type="nucleotide sequence ID" value="NZ_FXAZ01000008.1"/>
</dbReference>
<dbReference type="InterPro" id="IPR011335">
    <property type="entry name" value="Restrct_endonuc-II-like"/>
</dbReference>
<gene>
    <name evidence="2" type="ORF">SAMN06295960_4539</name>
</gene>
<dbReference type="Gene3D" id="3.40.1350.10">
    <property type="match status" value="1"/>
</dbReference>
<feature type="domain" description="Restriction endonuclease type IV Mrr" evidence="1">
    <location>
        <begin position="344"/>
        <end position="457"/>
    </location>
</feature>